<evidence type="ECO:0000256" key="1">
    <source>
        <dbReference type="PROSITE-ProRule" id="PRU00221"/>
    </source>
</evidence>
<feature type="compositionally biased region" description="Low complexity" evidence="2">
    <location>
        <begin position="105"/>
        <end position="114"/>
    </location>
</feature>
<organism evidence="3 4">
    <name type="scientific">Wickerhamomyces pijperi</name>
    <name type="common">Yeast</name>
    <name type="synonym">Pichia pijperi</name>
    <dbReference type="NCBI Taxonomy" id="599730"/>
    <lineage>
        <taxon>Eukaryota</taxon>
        <taxon>Fungi</taxon>
        <taxon>Dikarya</taxon>
        <taxon>Ascomycota</taxon>
        <taxon>Saccharomycotina</taxon>
        <taxon>Saccharomycetes</taxon>
        <taxon>Phaffomycetales</taxon>
        <taxon>Wickerhamomycetaceae</taxon>
        <taxon>Wickerhamomyces</taxon>
    </lineage>
</organism>
<reference evidence="3" key="1">
    <citation type="journal article" date="2021" name="Open Biol.">
        <title>Shared evolutionary footprints suggest mitochondrial oxidative damage underlies multiple complex I losses in fungi.</title>
        <authorList>
            <person name="Schikora-Tamarit M.A."/>
            <person name="Marcet-Houben M."/>
            <person name="Nosek J."/>
            <person name="Gabaldon T."/>
        </authorList>
    </citation>
    <scope>NUCLEOTIDE SEQUENCE</scope>
    <source>
        <strain evidence="3">CBS2887</strain>
    </source>
</reference>
<dbReference type="EMBL" id="JAEUBG010000740">
    <property type="protein sequence ID" value="KAH3687554.1"/>
    <property type="molecule type" value="Genomic_DNA"/>
</dbReference>
<keyword evidence="4" id="KW-1185">Reference proteome</keyword>
<dbReference type="Gene3D" id="2.130.10.10">
    <property type="entry name" value="YVTN repeat-like/Quinoprotein amine dehydrogenase"/>
    <property type="match status" value="1"/>
</dbReference>
<dbReference type="InterPro" id="IPR001680">
    <property type="entry name" value="WD40_rpt"/>
</dbReference>
<dbReference type="InterPro" id="IPR015943">
    <property type="entry name" value="WD40/YVTN_repeat-like_dom_sf"/>
</dbReference>
<feature type="region of interest" description="Disordered" evidence="2">
    <location>
        <begin position="1"/>
        <end position="137"/>
    </location>
</feature>
<keyword evidence="1" id="KW-0853">WD repeat</keyword>
<comment type="caution">
    <text evidence="3">The sequence shown here is derived from an EMBL/GenBank/DDBJ whole genome shotgun (WGS) entry which is preliminary data.</text>
</comment>
<feature type="compositionally biased region" description="Basic and acidic residues" evidence="2">
    <location>
        <begin position="27"/>
        <end position="42"/>
    </location>
</feature>
<name>A0A9P8QDK3_WICPI</name>
<accession>A0A9P8QDK3</accession>
<gene>
    <name evidence="3" type="ORF">WICPIJ_001455</name>
</gene>
<sequence length="650" mass="72931">MTRPKRQTAKKVDYTQFVDPEADKDEGDFSDHDVTMDDFKDDHEEEDDDVDVDVDEEPEDGDKEPGQEPQGDIEDDEILMVEEIAKKAKKAAKSSSVKPKKPKTPKTATTTTPGKRGRKPKVIVPKEPKPAKNPADKTEAFAMKSITSFKEKMTRLFGYNTEKLVELISLKKNWENQMFSVPVEKCSEFNLADRQLPALLTSQEQQQEQGQGQETKYSAIDRDTYYDLFRTLDGNDVKSVQLNNDGQDTLQIQTGQTVVSDEGSIVLNCGANVTDMLWVSTETSTNDDMYLLVAISDDFSKLKPPPSSFYQTQPYTSGFQLYRMDGHTRELKLIRCIVHKFGNCWDLKLLSVTAGKLILSAMFNDMSVKFIEIPTSNTSPNHIEYLQLDSPFLEVTLYDETITCYDLSSQSDLLIVGTNTGNVIMYNLNISTSIPVKSHYITNSHIFSLSLGESHYDEPLVFGTSANGVTFAFNLSNIANSLNIFARSKGMSLLTKYIPQVYSFIQLDGQHPARIQSSRCLFFQYALSKHEGSIESVAVSPHHPMYLTGGSDGSVKIGSGLRRMMCGPKGNFQRLLTLWTFQYSKTMKVYRILKTFEVDKMGALDNSSNLPIYNREISINAMTWAQGRKQLGGWFAAACVSGLIVLDRAE</sequence>
<evidence type="ECO:0000256" key="2">
    <source>
        <dbReference type="SAM" id="MobiDB-lite"/>
    </source>
</evidence>
<dbReference type="OrthoDB" id="4703at2759"/>
<dbReference type="Pfam" id="PF00400">
    <property type="entry name" value="WD40"/>
    <property type="match status" value="1"/>
</dbReference>
<evidence type="ECO:0000313" key="3">
    <source>
        <dbReference type="EMBL" id="KAH3687554.1"/>
    </source>
</evidence>
<proteinExistence type="predicted"/>
<dbReference type="InterPro" id="IPR036322">
    <property type="entry name" value="WD40_repeat_dom_sf"/>
</dbReference>
<reference evidence="3" key="2">
    <citation type="submission" date="2021-01" db="EMBL/GenBank/DDBJ databases">
        <authorList>
            <person name="Schikora-Tamarit M.A."/>
        </authorList>
    </citation>
    <scope>NUCLEOTIDE SEQUENCE</scope>
    <source>
        <strain evidence="3">CBS2887</strain>
    </source>
</reference>
<feature type="compositionally biased region" description="Acidic residues" evidence="2">
    <location>
        <begin position="71"/>
        <end position="80"/>
    </location>
</feature>
<evidence type="ECO:0000313" key="4">
    <source>
        <dbReference type="Proteomes" id="UP000774326"/>
    </source>
</evidence>
<dbReference type="Proteomes" id="UP000774326">
    <property type="component" value="Unassembled WGS sequence"/>
</dbReference>
<feature type="repeat" description="WD" evidence="1">
    <location>
        <begin position="527"/>
        <end position="557"/>
    </location>
</feature>
<dbReference type="AlphaFoldDB" id="A0A9P8QDK3"/>
<feature type="compositionally biased region" description="Basic residues" evidence="2">
    <location>
        <begin position="87"/>
        <end position="104"/>
    </location>
</feature>
<dbReference type="PROSITE" id="PS50082">
    <property type="entry name" value="WD_REPEATS_2"/>
    <property type="match status" value="1"/>
</dbReference>
<protein>
    <recommendedName>
        <fullName evidence="5">Transcription factor tau 91 kDa subunit</fullName>
    </recommendedName>
</protein>
<feature type="compositionally biased region" description="Acidic residues" evidence="2">
    <location>
        <begin position="43"/>
        <end position="62"/>
    </location>
</feature>
<feature type="compositionally biased region" description="Basic and acidic residues" evidence="2">
    <location>
        <begin position="124"/>
        <end position="137"/>
    </location>
</feature>
<evidence type="ECO:0008006" key="5">
    <source>
        <dbReference type="Google" id="ProtNLM"/>
    </source>
</evidence>
<dbReference type="SUPFAM" id="SSF50978">
    <property type="entry name" value="WD40 repeat-like"/>
    <property type="match status" value="1"/>
</dbReference>